<dbReference type="GO" id="GO:0005524">
    <property type="term" value="F:ATP binding"/>
    <property type="evidence" value="ECO:0007669"/>
    <property type="project" value="UniProtKB-KW"/>
</dbReference>
<evidence type="ECO:0000256" key="15">
    <source>
        <dbReference type="ARBA" id="ARBA00023170"/>
    </source>
</evidence>
<evidence type="ECO:0000256" key="1">
    <source>
        <dbReference type="ARBA" id="ARBA00001593"/>
    </source>
</evidence>
<dbReference type="PROSITE" id="PS50125">
    <property type="entry name" value="GUANYLATE_CYCLASE_2"/>
    <property type="match status" value="1"/>
</dbReference>
<keyword evidence="15" id="KW-0675">Receptor</keyword>
<dbReference type="VEuPathDB" id="TriTrypDB:TcIL3000.11.14040"/>
<dbReference type="Pfam" id="PF25495">
    <property type="entry name" value="Peripla_BP_A-cyclase_1"/>
    <property type="match status" value="1"/>
</dbReference>
<comment type="similarity">
    <text evidence="5">Belongs to the adenylyl cyclase class-3 family.</text>
</comment>
<evidence type="ECO:0000256" key="8">
    <source>
        <dbReference type="ARBA" id="ARBA00022723"/>
    </source>
</evidence>
<accession>G0V312</accession>
<dbReference type="SUPFAM" id="SSF55073">
    <property type="entry name" value="Nucleotide cyclase"/>
    <property type="match status" value="1"/>
</dbReference>
<dbReference type="GO" id="GO:0035556">
    <property type="term" value="P:intracellular signal transduction"/>
    <property type="evidence" value="ECO:0007669"/>
    <property type="project" value="InterPro"/>
</dbReference>
<keyword evidence="10" id="KW-0067">ATP-binding</keyword>
<evidence type="ECO:0000259" key="22">
    <source>
        <dbReference type="PROSITE" id="PS50125"/>
    </source>
</evidence>
<evidence type="ECO:0000256" key="7">
    <source>
        <dbReference type="ARBA" id="ARBA00022692"/>
    </source>
</evidence>
<evidence type="ECO:0000256" key="4">
    <source>
        <dbReference type="ARBA" id="ARBA00004141"/>
    </source>
</evidence>
<feature type="region of interest" description="Disordered" evidence="20">
    <location>
        <begin position="1243"/>
        <end position="1267"/>
    </location>
</feature>
<dbReference type="GO" id="GO:0046872">
    <property type="term" value="F:metal ion binding"/>
    <property type="evidence" value="ECO:0007669"/>
    <property type="project" value="UniProtKB-KW"/>
</dbReference>
<dbReference type="InterPro" id="IPR057399">
    <property type="entry name" value="GRESAG4.1/3_peripasmic_1"/>
</dbReference>
<dbReference type="SUPFAM" id="SSF53822">
    <property type="entry name" value="Periplasmic binding protein-like I"/>
    <property type="match status" value="1"/>
</dbReference>
<keyword evidence="11" id="KW-0460">Magnesium</keyword>
<dbReference type="InterPro" id="IPR057398">
    <property type="entry name" value="GRESAG4.1/3_peripasmic_2"/>
</dbReference>
<evidence type="ECO:0000256" key="20">
    <source>
        <dbReference type="SAM" id="MobiDB-lite"/>
    </source>
</evidence>
<dbReference type="GO" id="GO:0006171">
    <property type="term" value="P:cAMP biosynthetic process"/>
    <property type="evidence" value="ECO:0007669"/>
    <property type="project" value="UniProtKB-KW"/>
</dbReference>
<evidence type="ECO:0000256" key="10">
    <source>
        <dbReference type="ARBA" id="ARBA00022840"/>
    </source>
</evidence>
<keyword evidence="16" id="KW-0325">Glycoprotein</keyword>
<evidence type="ECO:0000256" key="12">
    <source>
        <dbReference type="ARBA" id="ARBA00022989"/>
    </source>
</evidence>
<dbReference type="InterPro" id="IPR001054">
    <property type="entry name" value="A/G_cyclase"/>
</dbReference>
<reference evidence="23" key="1">
    <citation type="journal article" date="2012" name="Proc. Natl. Acad. Sci. U.S.A.">
        <title>Antigenic diversity is generated by distinct evolutionary mechanisms in African trypanosome species.</title>
        <authorList>
            <person name="Jackson A.P."/>
            <person name="Berry A."/>
            <person name="Aslett M."/>
            <person name="Allison H.C."/>
            <person name="Burton P."/>
            <person name="Vavrova-Anderson J."/>
            <person name="Brown R."/>
            <person name="Browne H."/>
            <person name="Corton N."/>
            <person name="Hauser H."/>
            <person name="Gamble J."/>
            <person name="Gilderthorp R."/>
            <person name="Marcello L."/>
            <person name="McQuillan J."/>
            <person name="Otto T.D."/>
            <person name="Quail M.A."/>
            <person name="Sanders M.J."/>
            <person name="van Tonder A."/>
            <person name="Ginger M.L."/>
            <person name="Field M.C."/>
            <person name="Barry J.D."/>
            <person name="Hertz-Fowler C."/>
            <person name="Berriman M."/>
        </authorList>
    </citation>
    <scope>NUCLEOTIDE SEQUENCE</scope>
    <source>
        <strain evidence="23">IL3000</strain>
    </source>
</reference>
<comment type="function">
    <text evidence="3">Could act as a receptor for an unknown ligand.</text>
</comment>
<dbReference type="AlphaFoldDB" id="G0V312"/>
<organism evidence="23">
    <name type="scientific">Trypanosoma congolense (strain IL3000)</name>
    <dbReference type="NCBI Taxonomy" id="1068625"/>
    <lineage>
        <taxon>Eukaryota</taxon>
        <taxon>Discoba</taxon>
        <taxon>Euglenozoa</taxon>
        <taxon>Kinetoplastea</taxon>
        <taxon>Metakinetoplastina</taxon>
        <taxon>Trypanosomatida</taxon>
        <taxon>Trypanosomatidae</taxon>
        <taxon>Trypanosoma</taxon>
        <taxon>Nannomonas</taxon>
    </lineage>
</organism>
<dbReference type="Gene3D" id="3.40.50.2300">
    <property type="match status" value="2"/>
</dbReference>
<comment type="subcellular location">
    <subcellularLocation>
        <location evidence="4">Membrane</location>
        <topology evidence="4">Multi-pass membrane protein</topology>
    </subcellularLocation>
</comment>
<keyword evidence="17" id="KW-0456">Lyase</keyword>
<dbReference type="SMART" id="SM00044">
    <property type="entry name" value="CYCc"/>
    <property type="match status" value="1"/>
</dbReference>
<evidence type="ECO:0000256" key="16">
    <source>
        <dbReference type="ARBA" id="ARBA00023180"/>
    </source>
</evidence>
<feature type="domain" description="Guanylate cyclase" evidence="22">
    <location>
        <begin position="892"/>
        <end position="1046"/>
    </location>
</feature>
<dbReference type="GO" id="GO:0016020">
    <property type="term" value="C:membrane"/>
    <property type="evidence" value="ECO:0007669"/>
    <property type="project" value="UniProtKB-SubCell"/>
</dbReference>
<gene>
    <name evidence="23" type="ORF">TCIL3000_11_14040</name>
</gene>
<dbReference type="FunFam" id="3.30.70.1230:FF:000022">
    <property type="entry name" value="Receptor-type adenylate cyclase GRESAG 4, putative"/>
    <property type="match status" value="1"/>
</dbReference>
<keyword evidence="13" id="KW-0115">cAMP biosynthesis</keyword>
<evidence type="ECO:0000256" key="14">
    <source>
        <dbReference type="ARBA" id="ARBA00023136"/>
    </source>
</evidence>
<keyword evidence="8" id="KW-0479">Metal-binding</keyword>
<keyword evidence="14 21" id="KW-0472">Membrane</keyword>
<evidence type="ECO:0000256" key="19">
    <source>
        <dbReference type="ARBA" id="ARBA00032637"/>
    </source>
</evidence>
<evidence type="ECO:0000256" key="13">
    <source>
        <dbReference type="ARBA" id="ARBA00022998"/>
    </source>
</evidence>
<evidence type="ECO:0000256" key="6">
    <source>
        <dbReference type="ARBA" id="ARBA00012201"/>
    </source>
</evidence>
<dbReference type="Pfam" id="PF25493">
    <property type="entry name" value="Peripla_BP_A-cyclase"/>
    <property type="match status" value="1"/>
</dbReference>
<dbReference type="InterPro" id="IPR050697">
    <property type="entry name" value="Adenylyl/Guanylyl_Cyclase_3/4"/>
</dbReference>
<name>G0V312_TRYCI</name>
<dbReference type="CDD" id="cd07302">
    <property type="entry name" value="CHD"/>
    <property type="match status" value="1"/>
</dbReference>
<comment type="catalytic activity">
    <reaction evidence="1">
        <text>ATP = 3',5'-cyclic AMP + diphosphate</text>
        <dbReference type="Rhea" id="RHEA:15389"/>
        <dbReference type="ChEBI" id="CHEBI:30616"/>
        <dbReference type="ChEBI" id="CHEBI:33019"/>
        <dbReference type="ChEBI" id="CHEBI:58165"/>
        <dbReference type="EC" id="4.6.1.1"/>
    </reaction>
</comment>
<evidence type="ECO:0000256" key="3">
    <source>
        <dbReference type="ARBA" id="ARBA00002708"/>
    </source>
</evidence>
<comment type="cofactor">
    <cofactor evidence="2">
        <name>Mg(2+)</name>
        <dbReference type="ChEBI" id="CHEBI:18420"/>
    </cofactor>
</comment>
<feature type="compositionally biased region" description="Polar residues" evidence="20">
    <location>
        <begin position="1243"/>
        <end position="1256"/>
    </location>
</feature>
<sequence length="1267" mass="140703">MTMCMHLWSSRSQVPSNIRVTESVGKVRSTAYGSQRRHNFLVTSLLLLLLLTISPGIEGELDINVLSLIHNPEFPVGGARAFDNGFNASLSARNSQADIKVRVAFLSSTSSDMPVDELLEEIIEKSEDKLLLVLGPLGDDNIQGIKAVLKEHHIIAFSPIATSNFAFGWNPYLYYISVAPDAELMALVRYAFGGLGLRRLGAMYVNDTAFGQNSYNFITKLTTEMGHDIAGVFVVATGASDAEKDTEWEAEWNRFVESRPQAVVLLGPRTDDTRKFIVNMAKDNRTSRSYILAPSGIQSFVLELSQEVMSVAGSEFAPGQVFFSGTTPLASDNEFKMIRRFITEMGMYLGFKGERGVGAADQLVNDTTGEMMVLGWLTGEVISQALGNTRVQKNRTAFMESLYFQRRYIIDDVVIGDYGNECDEEAVRQGAVCRCNQGGSVVYMKEMVENSRLRPLPEGSVALGMSHCWKGALHLNGPLNAVVLLANDDEKLFSKNMEWYHGASASVADGRLTIQDRFFLHSLPIDFQDATHLMQKLLDVRVVSGVFGIVNEDLLEMTEVTFIDPITPVPRLNKFRENVIHLSPTVEQQVYVLAEYIYNNPSSHLMAIIRSTEAAEIQGVLRQTLLTFGVPLGSVVVVSDGDNVMDQLPDGGDVLIIGLTALEVNGIAAHLDEHKDVRVFVLFYELALFYDEFKTAFSLHLSASRLVFACSLPHWADVDATPGLVTEFHATTTTVDEWTPMSLLGFAAGRLMQTILVRMGNVSSELLADFFFHDSVIAVDDMWYGPYERDCVVDDTSVIHSCLSNYGATHISVWSMARALNPRVPVLQEATTPSMEYADLDSSLTLRTMVSVSTGLLLALALVIGVGVLLYYKLNSKRDNVDAPKISSDPVTLIFTDIESSTALWAAHPDRMPDAVASHHQLIRRLVKAHGCYEVKTVGDSFMIACRSALAAVDLIREIQISLLEYNWGTVLLDESYRDFEEAKQLECCNYIPHSANLDPEVYCQLWNGLRVRVGIHTGLCDIRLDDVTRGYDYYGQVPNMAARTESIANGGQVLLTEATYYSLSAAEREHIDVTPLGPVLLRGVPEPVEMYQLDAVPGRTFPPLRLDREYFFEEEEDMTSTSASDHNSSTVELSESAQHIVDSLQVVLRAFRPVQRERLLLPICERWQVSLPRKTKDFWDEEYSGEVTRRIAKKVGRVVDHQVHGGENRSRSTMSSGSVIFISNRCAAEDCAQHSSVAYSQNGRDTQNEGIQNLPMSPYVKHPEQG</sequence>
<evidence type="ECO:0000256" key="21">
    <source>
        <dbReference type="SAM" id="Phobius"/>
    </source>
</evidence>
<evidence type="ECO:0000256" key="18">
    <source>
        <dbReference type="ARBA" id="ARBA00032597"/>
    </source>
</evidence>
<keyword evidence="9" id="KW-0547">Nucleotide-binding</keyword>
<proteinExistence type="inferred from homology"/>
<dbReference type="GO" id="GO:0004016">
    <property type="term" value="F:adenylate cyclase activity"/>
    <property type="evidence" value="ECO:0007669"/>
    <property type="project" value="UniProtKB-EC"/>
</dbReference>
<dbReference type="InterPro" id="IPR029787">
    <property type="entry name" value="Nucleotide_cyclase"/>
</dbReference>
<dbReference type="EMBL" id="HE575324">
    <property type="protein sequence ID" value="CCC96035.1"/>
    <property type="molecule type" value="Genomic_DNA"/>
</dbReference>
<dbReference type="PANTHER" id="PTHR43081:SF1">
    <property type="entry name" value="ADENYLATE CYCLASE, TERMINAL-DIFFERENTIATION SPECIFIC"/>
    <property type="match status" value="1"/>
</dbReference>
<dbReference type="Pfam" id="PF00211">
    <property type="entry name" value="Guanylate_cyc"/>
    <property type="match status" value="1"/>
</dbReference>
<protein>
    <recommendedName>
        <fullName evidence="6">adenylate cyclase</fullName>
        <ecNumber evidence="6">4.6.1.1</ecNumber>
    </recommendedName>
    <alternativeName>
        <fullName evidence="18">ATP pyrophosphate-lyase</fullName>
    </alternativeName>
    <alternativeName>
        <fullName evidence="19">Adenylyl cyclase</fullName>
    </alternativeName>
</protein>
<evidence type="ECO:0000256" key="2">
    <source>
        <dbReference type="ARBA" id="ARBA00001946"/>
    </source>
</evidence>
<dbReference type="PANTHER" id="PTHR43081">
    <property type="entry name" value="ADENYLATE CYCLASE, TERMINAL-DIFFERENTIATION SPECIFIC-RELATED"/>
    <property type="match status" value="1"/>
</dbReference>
<evidence type="ECO:0000256" key="5">
    <source>
        <dbReference type="ARBA" id="ARBA00005381"/>
    </source>
</evidence>
<evidence type="ECO:0000256" key="17">
    <source>
        <dbReference type="ARBA" id="ARBA00023239"/>
    </source>
</evidence>
<evidence type="ECO:0000256" key="11">
    <source>
        <dbReference type="ARBA" id="ARBA00022842"/>
    </source>
</evidence>
<keyword evidence="12 21" id="KW-1133">Transmembrane helix</keyword>
<feature type="transmembrane region" description="Helical" evidence="21">
    <location>
        <begin position="849"/>
        <end position="872"/>
    </location>
</feature>
<evidence type="ECO:0000256" key="9">
    <source>
        <dbReference type="ARBA" id="ARBA00022741"/>
    </source>
</evidence>
<dbReference type="EC" id="4.6.1.1" evidence="6"/>
<dbReference type="Gene3D" id="3.30.70.1230">
    <property type="entry name" value="Nucleotide cyclase"/>
    <property type="match status" value="1"/>
</dbReference>
<keyword evidence="7 21" id="KW-0812">Transmembrane</keyword>
<evidence type="ECO:0000313" key="23">
    <source>
        <dbReference type="EMBL" id="CCC96035.1"/>
    </source>
</evidence>
<dbReference type="InterPro" id="IPR028082">
    <property type="entry name" value="Peripla_BP_I"/>
</dbReference>